<proteinExistence type="predicted"/>
<dbReference type="Gene3D" id="1.10.1200.10">
    <property type="entry name" value="ACP-like"/>
    <property type="match status" value="1"/>
</dbReference>
<organism evidence="7 8">
    <name type="scientific">Dactylosporangium darangshiense</name>
    <dbReference type="NCBI Taxonomy" id="579108"/>
    <lineage>
        <taxon>Bacteria</taxon>
        <taxon>Bacillati</taxon>
        <taxon>Actinomycetota</taxon>
        <taxon>Actinomycetes</taxon>
        <taxon>Micromonosporales</taxon>
        <taxon>Micromonosporaceae</taxon>
        <taxon>Dactylosporangium</taxon>
    </lineage>
</organism>
<dbReference type="PROSITE" id="PS00012">
    <property type="entry name" value="PHOSPHOPANTETHEINE"/>
    <property type="match status" value="1"/>
</dbReference>
<evidence type="ECO:0000313" key="8">
    <source>
        <dbReference type="Proteomes" id="UP001500620"/>
    </source>
</evidence>
<evidence type="ECO:0000256" key="5">
    <source>
        <dbReference type="ARBA" id="ARBA00023194"/>
    </source>
</evidence>
<dbReference type="Proteomes" id="UP001500620">
    <property type="component" value="Unassembled WGS sequence"/>
</dbReference>
<dbReference type="InterPro" id="IPR000873">
    <property type="entry name" value="AMP-dep_synth/lig_dom"/>
</dbReference>
<keyword evidence="8" id="KW-1185">Reference proteome</keyword>
<dbReference type="InterPro" id="IPR036736">
    <property type="entry name" value="ACP-like_sf"/>
</dbReference>
<dbReference type="PANTHER" id="PTHR45527:SF1">
    <property type="entry name" value="FATTY ACID SYNTHASE"/>
    <property type="match status" value="1"/>
</dbReference>
<gene>
    <name evidence="7" type="ORF">GCM10022255_093140</name>
</gene>
<dbReference type="Gene3D" id="3.40.50.12780">
    <property type="entry name" value="N-terminal domain of ligase-like"/>
    <property type="match status" value="1"/>
</dbReference>
<dbReference type="SUPFAM" id="SSF52777">
    <property type="entry name" value="CoA-dependent acyltransferases"/>
    <property type="match status" value="2"/>
</dbReference>
<dbReference type="Gene3D" id="3.30.559.10">
    <property type="entry name" value="Chloramphenicol acetyltransferase-like domain"/>
    <property type="match status" value="1"/>
</dbReference>
<dbReference type="Pfam" id="PF00501">
    <property type="entry name" value="AMP-binding"/>
    <property type="match status" value="1"/>
</dbReference>
<dbReference type="Pfam" id="PF00550">
    <property type="entry name" value="PP-binding"/>
    <property type="match status" value="1"/>
</dbReference>
<dbReference type="InterPro" id="IPR010060">
    <property type="entry name" value="NRPS_synth"/>
</dbReference>
<dbReference type="InterPro" id="IPR045851">
    <property type="entry name" value="AMP-bd_C_sf"/>
</dbReference>
<protein>
    <recommendedName>
        <fullName evidence="6">Carrier domain-containing protein</fullName>
    </recommendedName>
</protein>
<evidence type="ECO:0000259" key="6">
    <source>
        <dbReference type="PROSITE" id="PS50075"/>
    </source>
</evidence>
<dbReference type="InterPro" id="IPR006162">
    <property type="entry name" value="Ppantetheine_attach_site"/>
</dbReference>
<evidence type="ECO:0000256" key="3">
    <source>
        <dbReference type="ARBA" id="ARBA00022553"/>
    </source>
</evidence>
<evidence type="ECO:0000256" key="2">
    <source>
        <dbReference type="ARBA" id="ARBA00022450"/>
    </source>
</evidence>
<keyword evidence="3" id="KW-0597">Phosphoprotein</keyword>
<dbReference type="Pfam" id="PF00668">
    <property type="entry name" value="Condensation"/>
    <property type="match status" value="1"/>
</dbReference>
<evidence type="ECO:0000256" key="1">
    <source>
        <dbReference type="ARBA" id="ARBA00001957"/>
    </source>
</evidence>
<dbReference type="InterPro" id="IPR025110">
    <property type="entry name" value="AMP-bd_C"/>
</dbReference>
<reference evidence="8" key="1">
    <citation type="journal article" date="2019" name="Int. J. Syst. Evol. Microbiol.">
        <title>The Global Catalogue of Microorganisms (GCM) 10K type strain sequencing project: providing services to taxonomists for standard genome sequencing and annotation.</title>
        <authorList>
            <consortium name="The Broad Institute Genomics Platform"/>
            <consortium name="The Broad Institute Genome Sequencing Center for Infectious Disease"/>
            <person name="Wu L."/>
            <person name="Ma J."/>
        </authorList>
    </citation>
    <scope>NUCLEOTIDE SEQUENCE [LARGE SCALE GENOMIC DNA]</scope>
    <source>
        <strain evidence="8">JCM 17441</strain>
    </source>
</reference>
<evidence type="ECO:0000256" key="4">
    <source>
        <dbReference type="ARBA" id="ARBA00022737"/>
    </source>
</evidence>
<dbReference type="InterPro" id="IPR023213">
    <property type="entry name" value="CAT-like_dom_sf"/>
</dbReference>
<dbReference type="EMBL" id="BAABAT010000045">
    <property type="protein sequence ID" value="GAA4261249.1"/>
    <property type="molecule type" value="Genomic_DNA"/>
</dbReference>
<dbReference type="PANTHER" id="PTHR45527">
    <property type="entry name" value="NONRIBOSOMAL PEPTIDE SYNTHETASE"/>
    <property type="match status" value="1"/>
</dbReference>
<dbReference type="RefSeq" id="WP_345138168.1">
    <property type="nucleotide sequence ID" value="NZ_BAABAT010000045.1"/>
</dbReference>
<accession>A0ABP8DQ75</accession>
<keyword evidence="5" id="KW-0045">Antibiotic biosynthesis</keyword>
<evidence type="ECO:0000313" key="7">
    <source>
        <dbReference type="EMBL" id="GAA4261249.1"/>
    </source>
</evidence>
<dbReference type="SUPFAM" id="SSF56801">
    <property type="entry name" value="Acetyl-CoA synthetase-like"/>
    <property type="match status" value="1"/>
</dbReference>
<dbReference type="SUPFAM" id="SSF47336">
    <property type="entry name" value="ACP-like"/>
    <property type="match status" value="1"/>
</dbReference>
<feature type="domain" description="Carrier" evidence="6">
    <location>
        <begin position="490"/>
        <end position="564"/>
    </location>
</feature>
<dbReference type="InterPro" id="IPR001242">
    <property type="entry name" value="Condensation_dom"/>
</dbReference>
<dbReference type="InterPro" id="IPR009081">
    <property type="entry name" value="PP-bd_ACP"/>
</dbReference>
<comment type="cofactor">
    <cofactor evidence="1">
        <name>pantetheine 4'-phosphate</name>
        <dbReference type="ChEBI" id="CHEBI:47942"/>
    </cofactor>
</comment>
<sequence length="1023" mass="108747">MADRTRPVSRSTGTGVTQLLAAAAAERPDAAAVVAGDTTIDRGTLDERANQLAHLLRARGVRGESVVGVCLPTGVDLVVAVLAVWKAGGACLPLDPGHPGRRRQALIRSANASVVIGAAPGPGIISPDDPALAAAPKHAVDAHRPGEQLAAVIPVSGSVLVEVSDDALRHRLAAVRAAGLAGAGDRVLRIGSPALETALWELVWPLALGACVVLAAPARHADIDRLTSLIEEQRVTVAQCVPSWFHQFVGHEWVVPMRHLRLVVCHGDAPALDDVVRFHARHATAAVVAGLGPAETSGPMAYQRYRRPGGQEYPRPAGQTRWHVLDPLLRPVPEGAEGELYVAGPLLARGYRDAAALTAQRFVADPAAADGGRLYRTGDRVRRRPDGLEYLGPIRERATVQGFRIDLAEIERALTEHPAVATAVVTADAEPGSGRLIAYISTDPADDPLPPDRVLRAHLRQTLPDHLLPSAFVAAGGGSRQPNRPEPYVAARTPDEALLAGIWAEVLAVPRVGVTDNYLDLGGDSIRAIQVAARARRAGFDVRAAQVLQYQSVAELARACARRPDPAEEAAFPLTPLQLAFDRGGSRPASRSLLLKIGRPVDAEVLEAALAALVQVHAALRLAADTQPGRQRYAPIPPGWRCLVTLDGAPRLQVVAEATAAHADVGTATGPRLRAVLFDADDTRWLLLVAHRFAVDPASWTILCEDLETAYEQAERGEPIRLTGATATVGRWARALSDLGRSADISAEADFWRSPAGSVAIPRDDPAAANDLSATRTLHRRLTAEQTGRLRHAVPAAYRTTTAEALLAPLIQVIGDWAGGPAVTVDLRGPGRAGVAGVDVSRTLGWFTTAFPVTVPYNGPSEPGAVLRRTKERVRQTPRDGLGYGLLREYTGALDELPPAEVCLTYDSEPGPDPTGARFRPAPAPGDLDPAPAGPRAHLLELTCRETAGVLHMAWTYCTHVHRPATVERLAQRYATALEELIEHCSRPGAGGHTPSDFPLARLDQSALDLVQRRVGRIFGGQS</sequence>
<dbReference type="Gene3D" id="3.30.559.30">
    <property type="entry name" value="Nonribosomal peptide synthetase, condensation domain"/>
    <property type="match status" value="1"/>
</dbReference>
<dbReference type="InterPro" id="IPR042099">
    <property type="entry name" value="ANL_N_sf"/>
</dbReference>
<dbReference type="Gene3D" id="3.30.300.30">
    <property type="match status" value="1"/>
</dbReference>
<name>A0ABP8DQ75_9ACTN</name>
<keyword evidence="2" id="KW-0596">Phosphopantetheine</keyword>
<dbReference type="InterPro" id="IPR020806">
    <property type="entry name" value="PKS_PP-bd"/>
</dbReference>
<keyword evidence="4" id="KW-0677">Repeat</keyword>
<dbReference type="PROSITE" id="PS50075">
    <property type="entry name" value="CARRIER"/>
    <property type="match status" value="1"/>
</dbReference>
<dbReference type="Pfam" id="PF13193">
    <property type="entry name" value="AMP-binding_C"/>
    <property type="match status" value="1"/>
</dbReference>
<dbReference type="SMART" id="SM00823">
    <property type="entry name" value="PKS_PP"/>
    <property type="match status" value="1"/>
</dbReference>
<dbReference type="NCBIfam" id="TIGR01720">
    <property type="entry name" value="NRPS-para261"/>
    <property type="match status" value="1"/>
</dbReference>
<comment type="caution">
    <text evidence="7">The sequence shown here is derived from an EMBL/GenBank/DDBJ whole genome shotgun (WGS) entry which is preliminary data.</text>
</comment>